<organism evidence="2 3">
    <name type="scientific">Populus trichocarpa</name>
    <name type="common">Western balsam poplar</name>
    <name type="synonym">Populus balsamifera subsp. trichocarpa</name>
    <dbReference type="NCBI Taxonomy" id="3694"/>
    <lineage>
        <taxon>Eukaryota</taxon>
        <taxon>Viridiplantae</taxon>
        <taxon>Streptophyta</taxon>
        <taxon>Embryophyta</taxon>
        <taxon>Tracheophyta</taxon>
        <taxon>Spermatophyta</taxon>
        <taxon>Magnoliopsida</taxon>
        <taxon>eudicotyledons</taxon>
        <taxon>Gunneridae</taxon>
        <taxon>Pentapetalae</taxon>
        <taxon>rosids</taxon>
        <taxon>fabids</taxon>
        <taxon>Malpighiales</taxon>
        <taxon>Salicaceae</taxon>
        <taxon>Saliceae</taxon>
        <taxon>Populus</taxon>
    </lineage>
</organism>
<feature type="region of interest" description="Disordered" evidence="1">
    <location>
        <begin position="29"/>
        <end position="48"/>
    </location>
</feature>
<proteinExistence type="predicted"/>
<evidence type="ECO:0000313" key="2">
    <source>
        <dbReference type="EMBL" id="PNT48339.1"/>
    </source>
</evidence>
<dbReference type="EMBL" id="CM009291">
    <property type="protein sequence ID" value="PNT48339.1"/>
    <property type="molecule type" value="Genomic_DNA"/>
</dbReference>
<name>A0A2K2BEY0_POPTR</name>
<keyword evidence="3" id="KW-1185">Reference proteome</keyword>
<dbReference type="AlphaFoldDB" id="A0A2K2BEY0"/>
<evidence type="ECO:0000256" key="1">
    <source>
        <dbReference type="SAM" id="MobiDB-lite"/>
    </source>
</evidence>
<protein>
    <submittedName>
        <fullName evidence="2">Uncharacterized protein</fullName>
    </submittedName>
</protein>
<dbReference type="Proteomes" id="UP000006729">
    <property type="component" value="Chromosome 2"/>
</dbReference>
<reference evidence="2 3" key="1">
    <citation type="journal article" date="2006" name="Science">
        <title>The genome of black cottonwood, Populus trichocarpa (Torr. &amp; Gray).</title>
        <authorList>
            <person name="Tuskan G.A."/>
            <person name="Difazio S."/>
            <person name="Jansson S."/>
            <person name="Bohlmann J."/>
            <person name="Grigoriev I."/>
            <person name="Hellsten U."/>
            <person name="Putnam N."/>
            <person name="Ralph S."/>
            <person name="Rombauts S."/>
            <person name="Salamov A."/>
            <person name="Schein J."/>
            <person name="Sterck L."/>
            <person name="Aerts A."/>
            <person name="Bhalerao R.R."/>
            <person name="Bhalerao R.P."/>
            <person name="Blaudez D."/>
            <person name="Boerjan W."/>
            <person name="Brun A."/>
            <person name="Brunner A."/>
            <person name="Busov V."/>
            <person name="Campbell M."/>
            <person name="Carlson J."/>
            <person name="Chalot M."/>
            <person name="Chapman J."/>
            <person name="Chen G.L."/>
            <person name="Cooper D."/>
            <person name="Coutinho P.M."/>
            <person name="Couturier J."/>
            <person name="Covert S."/>
            <person name="Cronk Q."/>
            <person name="Cunningham R."/>
            <person name="Davis J."/>
            <person name="Degroeve S."/>
            <person name="Dejardin A."/>
            <person name="Depamphilis C."/>
            <person name="Detter J."/>
            <person name="Dirks B."/>
            <person name="Dubchak I."/>
            <person name="Duplessis S."/>
            <person name="Ehlting J."/>
            <person name="Ellis B."/>
            <person name="Gendler K."/>
            <person name="Goodstein D."/>
            <person name="Gribskov M."/>
            <person name="Grimwood J."/>
            <person name="Groover A."/>
            <person name="Gunter L."/>
            <person name="Hamberger B."/>
            <person name="Heinze B."/>
            <person name="Helariutta Y."/>
            <person name="Henrissat B."/>
            <person name="Holligan D."/>
            <person name="Holt R."/>
            <person name="Huang W."/>
            <person name="Islam-Faridi N."/>
            <person name="Jones S."/>
            <person name="Jones-Rhoades M."/>
            <person name="Jorgensen R."/>
            <person name="Joshi C."/>
            <person name="Kangasjarvi J."/>
            <person name="Karlsson J."/>
            <person name="Kelleher C."/>
            <person name="Kirkpatrick R."/>
            <person name="Kirst M."/>
            <person name="Kohler A."/>
            <person name="Kalluri U."/>
            <person name="Larimer F."/>
            <person name="Leebens-Mack J."/>
            <person name="Leple J.C."/>
            <person name="Locascio P."/>
            <person name="Lou Y."/>
            <person name="Lucas S."/>
            <person name="Martin F."/>
            <person name="Montanini B."/>
            <person name="Napoli C."/>
            <person name="Nelson D.R."/>
            <person name="Nelson C."/>
            <person name="Nieminen K."/>
            <person name="Nilsson O."/>
            <person name="Pereda V."/>
            <person name="Peter G."/>
            <person name="Philippe R."/>
            <person name="Pilate G."/>
            <person name="Poliakov A."/>
            <person name="Razumovskaya J."/>
            <person name="Richardson P."/>
            <person name="Rinaldi C."/>
            <person name="Ritland K."/>
            <person name="Rouze P."/>
            <person name="Ryaboy D."/>
            <person name="Schmutz J."/>
            <person name="Schrader J."/>
            <person name="Segerman B."/>
            <person name="Shin H."/>
            <person name="Siddiqui A."/>
            <person name="Sterky F."/>
            <person name="Terry A."/>
            <person name="Tsai C.J."/>
            <person name="Uberbacher E."/>
            <person name="Unneberg P."/>
            <person name="Vahala J."/>
            <person name="Wall K."/>
            <person name="Wessler S."/>
            <person name="Yang G."/>
            <person name="Yin T."/>
            <person name="Douglas C."/>
            <person name="Marra M."/>
            <person name="Sandberg G."/>
            <person name="Van de Peer Y."/>
            <person name="Rokhsar D."/>
        </authorList>
    </citation>
    <scope>NUCLEOTIDE SEQUENCE [LARGE SCALE GENOMIC DNA]</scope>
    <source>
        <strain evidence="3">cv. Nisqually</strain>
    </source>
</reference>
<dbReference type="InParanoid" id="A0A2K2BEY0"/>
<gene>
    <name evidence="2" type="ORF">POPTR_002G074100</name>
</gene>
<evidence type="ECO:0000313" key="3">
    <source>
        <dbReference type="Proteomes" id="UP000006729"/>
    </source>
</evidence>
<sequence length="48" mass="5466">MNTTCWKPRSTVLAPVASLSPKTMSLVRPPLDDQDLLTKRKRVSEELR</sequence>
<accession>A0A2K2BEY0</accession>